<sequence>MVQKPSTTAPPIGVVPDVPTKDVDLTGSASTSETNIPRYNTTGKNRDGVTFAGRDLGSDHYEPIDSYEGKHRYDPNFDWEPEEERRVVRKIDKRICTWVCLMFFALQLDRGNISQALSDNMLDDLGLTTNDYNYGQTIFYVSFLAAELPSQLISKWIGPDNWIPVQMVSWSIVASMQAFLNGRNSFYACRALLGLIEGGFIPDNILYLSYWYTGWELPGRLSWFWVSYQSTQIISAFFAYGILRMRGHNGMEGWRWLFALEGTLTGIIGIISWFYLPPSPTQTASRFRGKDGWFNEREEKIMVNRILRDDPSKGDMHNRQALSLKMLWQCATDYHMWPIYLLGLSWMIPSTPVSSYLTLNLRSLGFGTFQTNLLTIPAYVLFIVQLLFWTWLSERVNERFLIGLVSQIWALPLLIAMEVLPAGASPWARWALSSLMVGHPYVHAIIVAITSRNAGTVRTRTVASAMYNMCVQTSSIVSSNIYREDDKPLYRRGNKVLLAICAYNFVIFVGAKLFYMHVNRKRDQIWNSMSKEEKERYLETTTDKGNKRLDFRFAH</sequence>
<organism evidence="8 9">
    <name type="scientific">Corynespora cassiicola Philippines</name>
    <dbReference type="NCBI Taxonomy" id="1448308"/>
    <lineage>
        <taxon>Eukaryota</taxon>
        <taxon>Fungi</taxon>
        <taxon>Dikarya</taxon>
        <taxon>Ascomycota</taxon>
        <taxon>Pezizomycotina</taxon>
        <taxon>Dothideomycetes</taxon>
        <taxon>Pleosporomycetidae</taxon>
        <taxon>Pleosporales</taxon>
        <taxon>Corynesporascaceae</taxon>
        <taxon>Corynespora</taxon>
    </lineage>
</organism>
<dbReference type="Pfam" id="PF07690">
    <property type="entry name" value="MFS_1"/>
    <property type="match status" value="1"/>
</dbReference>
<comment type="subcellular location">
    <subcellularLocation>
        <location evidence="1">Membrane</location>
        <topology evidence="1">Multi-pass membrane protein</topology>
    </subcellularLocation>
</comment>
<name>A0A2T2N725_CORCC</name>
<evidence type="ECO:0000256" key="3">
    <source>
        <dbReference type="ARBA" id="ARBA00022692"/>
    </source>
</evidence>
<feature type="transmembrane region" description="Helical" evidence="7">
    <location>
        <begin position="224"/>
        <end position="243"/>
    </location>
</feature>
<dbReference type="OrthoDB" id="1935484at2759"/>
<evidence type="ECO:0000256" key="5">
    <source>
        <dbReference type="ARBA" id="ARBA00023136"/>
    </source>
</evidence>
<feature type="transmembrane region" description="Helical" evidence="7">
    <location>
        <begin position="400"/>
        <end position="420"/>
    </location>
</feature>
<keyword evidence="2" id="KW-0813">Transport</keyword>
<feature type="transmembrane region" description="Helical" evidence="7">
    <location>
        <begin position="496"/>
        <end position="515"/>
    </location>
</feature>
<proteinExistence type="predicted"/>
<evidence type="ECO:0000256" key="2">
    <source>
        <dbReference type="ARBA" id="ARBA00022448"/>
    </source>
</evidence>
<accession>A0A2T2N725</accession>
<keyword evidence="9" id="KW-1185">Reference proteome</keyword>
<dbReference type="InterPro" id="IPR011701">
    <property type="entry name" value="MFS"/>
</dbReference>
<feature type="compositionally biased region" description="Polar residues" evidence="6">
    <location>
        <begin position="27"/>
        <end position="43"/>
    </location>
</feature>
<dbReference type="Gene3D" id="1.20.1250.20">
    <property type="entry name" value="MFS general substrate transporter like domains"/>
    <property type="match status" value="1"/>
</dbReference>
<evidence type="ECO:0000256" key="6">
    <source>
        <dbReference type="SAM" id="MobiDB-lite"/>
    </source>
</evidence>
<dbReference type="EMBL" id="KZ678145">
    <property type="protein sequence ID" value="PSN61237.1"/>
    <property type="molecule type" value="Genomic_DNA"/>
</dbReference>
<dbReference type="GO" id="GO:0022857">
    <property type="term" value="F:transmembrane transporter activity"/>
    <property type="evidence" value="ECO:0007669"/>
    <property type="project" value="InterPro"/>
</dbReference>
<dbReference type="SUPFAM" id="SSF103473">
    <property type="entry name" value="MFS general substrate transporter"/>
    <property type="match status" value="1"/>
</dbReference>
<evidence type="ECO:0000313" key="8">
    <source>
        <dbReference type="EMBL" id="PSN61237.1"/>
    </source>
</evidence>
<protein>
    <submittedName>
        <fullName evidence="8">MFS general substrate transporter</fullName>
    </submittedName>
</protein>
<dbReference type="InterPro" id="IPR036259">
    <property type="entry name" value="MFS_trans_sf"/>
</dbReference>
<dbReference type="FunFam" id="1.20.1250.20:FF:000247">
    <property type="entry name" value="MFS general substrate transporter"/>
    <property type="match status" value="1"/>
</dbReference>
<keyword evidence="3 7" id="KW-0812">Transmembrane</keyword>
<feature type="transmembrane region" description="Helical" evidence="7">
    <location>
        <begin position="255"/>
        <end position="276"/>
    </location>
</feature>
<feature type="transmembrane region" description="Helical" evidence="7">
    <location>
        <begin position="192"/>
        <end position="212"/>
    </location>
</feature>
<dbReference type="Proteomes" id="UP000240883">
    <property type="component" value="Unassembled WGS sequence"/>
</dbReference>
<feature type="region of interest" description="Disordered" evidence="6">
    <location>
        <begin position="1"/>
        <end position="43"/>
    </location>
</feature>
<reference evidence="8 9" key="1">
    <citation type="journal article" date="2018" name="Front. Microbiol.">
        <title>Genome-Wide Analysis of Corynespora cassiicola Leaf Fall Disease Putative Effectors.</title>
        <authorList>
            <person name="Lopez D."/>
            <person name="Ribeiro S."/>
            <person name="Label P."/>
            <person name="Fumanal B."/>
            <person name="Venisse J.S."/>
            <person name="Kohler A."/>
            <person name="de Oliveira R.R."/>
            <person name="Labutti K."/>
            <person name="Lipzen A."/>
            <person name="Lail K."/>
            <person name="Bauer D."/>
            <person name="Ohm R.A."/>
            <person name="Barry K.W."/>
            <person name="Spatafora J."/>
            <person name="Grigoriev I.V."/>
            <person name="Martin F.M."/>
            <person name="Pujade-Renaud V."/>
        </authorList>
    </citation>
    <scope>NUCLEOTIDE SEQUENCE [LARGE SCALE GENOMIC DNA]</scope>
    <source>
        <strain evidence="8 9">Philippines</strain>
    </source>
</reference>
<feature type="transmembrane region" description="Helical" evidence="7">
    <location>
        <begin position="427"/>
        <end position="449"/>
    </location>
</feature>
<evidence type="ECO:0000313" key="9">
    <source>
        <dbReference type="Proteomes" id="UP000240883"/>
    </source>
</evidence>
<evidence type="ECO:0000256" key="1">
    <source>
        <dbReference type="ARBA" id="ARBA00004141"/>
    </source>
</evidence>
<feature type="transmembrane region" description="Helical" evidence="7">
    <location>
        <begin position="371"/>
        <end position="388"/>
    </location>
</feature>
<dbReference type="PANTHER" id="PTHR43791">
    <property type="entry name" value="PERMEASE-RELATED"/>
    <property type="match status" value="1"/>
</dbReference>
<dbReference type="AlphaFoldDB" id="A0A2T2N725"/>
<dbReference type="GO" id="GO:0016020">
    <property type="term" value="C:membrane"/>
    <property type="evidence" value="ECO:0007669"/>
    <property type="project" value="UniProtKB-SubCell"/>
</dbReference>
<dbReference type="FunFam" id="1.20.1250.20:FF:000106">
    <property type="entry name" value="MFS transporter, putative"/>
    <property type="match status" value="1"/>
</dbReference>
<evidence type="ECO:0000256" key="7">
    <source>
        <dbReference type="SAM" id="Phobius"/>
    </source>
</evidence>
<dbReference type="PANTHER" id="PTHR43791:SF104">
    <property type="entry name" value="MAJOR FACILITATOR SUPERFAMILY (MFS) PROFILE DOMAIN-CONTAINING PROTEIN-RELATED"/>
    <property type="match status" value="1"/>
</dbReference>
<gene>
    <name evidence="8" type="ORF">BS50DRAFT_562715</name>
</gene>
<keyword evidence="4 7" id="KW-1133">Transmembrane helix</keyword>
<keyword evidence="5 7" id="KW-0472">Membrane</keyword>
<evidence type="ECO:0000256" key="4">
    <source>
        <dbReference type="ARBA" id="ARBA00022989"/>
    </source>
</evidence>